<evidence type="ECO:0000256" key="1">
    <source>
        <dbReference type="SAM" id="MobiDB-lite"/>
    </source>
</evidence>
<proteinExistence type="predicted"/>
<feature type="region of interest" description="Disordered" evidence="1">
    <location>
        <begin position="145"/>
        <end position="231"/>
    </location>
</feature>
<feature type="region of interest" description="Disordered" evidence="1">
    <location>
        <begin position="1"/>
        <end position="31"/>
    </location>
</feature>
<dbReference type="Proteomes" id="UP000815677">
    <property type="component" value="Unassembled WGS sequence"/>
</dbReference>
<feature type="compositionally biased region" description="Basic and acidic residues" evidence="1">
    <location>
        <begin position="145"/>
        <end position="178"/>
    </location>
</feature>
<protein>
    <submittedName>
        <fullName evidence="2">Uncharacterized protein</fullName>
    </submittedName>
</protein>
<name>A0ABQ0KUS5_MYCCL</name>
<evidence type="ECO:0000313" key="2">
    <source>
        <dbReference type="EMBL" id="GAT42680.1"/>
    </source>
</evidence>
<gene>
    <name evidence="2" type="ORF">MCHLO_00388</name>
</gene>
<accession>A0ABQ0KUS5</accession>
<evidence type="ECO:0000313" key="3">
    <source>
        <dbReference type="Proteomes" id="UP000815677"/>
    </source>
</evidence>
<feature type="compositionally biased region" description="Basic and acidic residues" evidence="1">
    <location>
        <begin position="255"/>
        <end position="266"/>
    </location>
</feature>
<feature type="region of interest" description="Disordered" evidence="1">
    <location>
        <begin position="395"/>
        <end position="440"/>
    </location>
</feature>
<keyword evidence="3" id="KW-1185">Reference proteome</keyword>
<feature type="compositionally biased region" description="Polar residues" evidence="1">
    <location>
        <begin position="279"/>
        <end position="307"/>
    </location>
</feature>
<reference evidence="2" key="1">
    <citation type="submission" date="2014-09" db="EMBL/GenBank/DDBJ databases">
        <title>Genome sequence of the luminous mushroom Mycena chlorophos for searching fungal bioluminescence genes.</title>
        <authorList>
            <person name="Tanaka Y."/>
            <person name="Kasuga D."/>
            <person name="Oba Y."/>
            <person name="Hase S."/>
            <person name="Sato K."/>
            <person name="Oba Y."/>
            <person name="Sakakibara Y."/>
        </authorList>
    </citation>
    <scope>NUCLEOTIDE SEQUENCE</scope>
</reference>
<feature type="compositionally biased region" description="Polar residues" evidence="1">
    <location>
        <begin position="405"/>
        <end position="422"/>
    </location>
</feature>
<feature type="region of interest" description="Disordered" evidence="1">
    <location>
        <begin position="246"/>
        <end position="307"/>
    </location>
</feature>
<feature type="compositionally biased region" description="Low complexity" evidence="1">
    <location>
        <begin position="1"/>
        <end position="30"/>
    </location>
</feature>
<dbReference type="EMBL" id="DF838182">
    <property type="protein sequence ID" value="GAT42680.1"/>
    <property type="molecule type" value="Genomic_DNA"/>
</dbReference>
<organism evidence="2 3">
    <name type="scientific">Mycena chlorophos</name>
    <name type="common">Agaric fungus</name>
    <name type="synonym">Agaricus chlorophos</name>
    <dbReference type="NCBI Taxonomy" id="658473"/>
    <lineage>
        <taxon>Eukaryota</taxon>
        <taxon>Fungi</taxon>
        <taxon>Dikarya</taxon>
        <taxon>Basidiomycota</taxon>
        <taxon>Agaricomycotina</taxon>
        <taxon>Agaricomycetes</taxon>
        <taxon>Agaricomycetidae</taxon>
        <taxon>Agaricales</taxon>
        <taxon>Marasmiineae</taxon>
        <taxon>Mycenaceae</taxon>
        <taxon>Mycena</taxon>
    </lineage>
</organism>
<sequence>MTQRAPSTSSCRRSRASPASRRPSQPLRSSVVAEGDCQNVQAWLAVKARFESRFTLSADLAAERGLCAEAPERERGREWVLGGRGYEHWRKQRCEKRLTQALVNKRSHQALQQDDPARVGRSQGAHIGIRDYGAVGGISALKERTCPERGPETTKRPETHRRESSESILMDARKRIDALNRTVGEPPARRTTSRNSRACWKRSSTTTTRSKHDNAEVNPLPPRSATTPAHLKQHFHTCSLPSAMLSPTYSFKRSSSNERRSSRRCEPLTPETNRRPWSPTDSLANSDTKRSAFSQPQGRLPGSQSQTYFGDANDVPEECRQHKSLLLLSCSRGVHGPDRQPTHTRAVPAIAFAFVHAPDGDEADEMPMKGVAAPLESGSVLQALTRRVQSFRNGLSGDSIVAQPVETQRTSGTASLSGSEMGTSPPKPTAPVAIRVSRRS</sequence>